<accession>A0ACD5UUY4</accession>
<name>A0ACD5UUY4_AVESA</name>
<keyword evidence="2" id="KW-1185">Reference proteome</keyword>
<organism evidence="1 2">
    <name type="scientific">Avena sativa</name>
    <name type="common">Oat</name>
    <dbReference type="NCBI Taxonomy" id="4498"/>
    <lineage>
        <taxon>Eukaryota</taxon>
        <taxon>Viridiplantae</taxon>
        <taxon>Streptophyta</taxon>
        <taxon>Embryophyta</taxon>
        <taxon>Tracheophyta</taxon>
        <taxon>Spermatophyta</taxon>
        <taxon>Magnoliopsida</taxon>
        <taxon>Liliopsida</taxon>
        <taxon>Poales</taxon>
        <taxon>Poaceae</taxon>
        <taxon>BOP clade</taxon>
        <taxon>Pooideae</taxon>
        <taxon>Poodae</taxon>
        <taxon>Poeae</taxon>
        <taxon>Poeae Chloroplast Group 1 (Aveneae type)</taxon>
        <taxon>Aveninae</taxon>
        <taxon>Avena</taxon>
    </lineage>
</organism>
<evidence type="ECO:0000313" key="2">
    <source>
        <dbReference type="Proteomes" id="UP001732700"/>
    </source>
</evidence>
<dbReference type="EnsemblPlants" id="AVESA.00010b.r2.2CG0323970.1">
    <property type="protein sequence ID" value="AVESA.00010b.r2.2CG0323970.1.CDS.1"/>
    <property type="gene ID" value="AVESA.00010b.r2.2CG0323970"/>
</dbReference>
<dbReference type="Proteomes" id="UP001732700">
    <property type="component" value="Chromosome 2C"/>
</dbReference>
<protein>
    <submittedName>
        <fullName evidence="1">Uncharacterized protein</fullName>
    </submittedName>
</protein>
<proteinExistence type="predicted"/>
<sequence>MRSPLHANLTSLENVDLYGNKFSSSLGANNLFWYLPSLVQLDMGMSGLQGSIPDQVGNMTSIKRMYLSDNNLTGTIPATFKNLRNLEELEIYINNINGPVATLLGRLHGKTLDQLKLFENYLTGNLPDQLGHLTNLTSLDLSNNLLSGEIPLGIGGFTKLTELMLGGNNFDGAITERHLVQLANLNHLDLSQNSLAMVVNEKWVPPFNLDTLALKSCRLGPKFPEWLRSQKSIYILDISNTSIAGPIPPWFWITFSRTGNLVLSTNQISGMLPSAMFQEMEAETMDLSNNFLIGPIPKLPSKLASLDLSRNNFSGPLPSDFGGPMLSGLIVFDNSLSGRIPNSFCNMKMLEFVDLSGNLLDGQLPNCGVQSRAGNSPSKHSSNLNRLRVLNLNGNNLSGPFPLFLQRCHKLIFLDIAHNKFHGNMPTWIGEKLPSLAFLSVRSNLFSGHIPMQLSSLTKLQYLDLACNLMSGSIPVSLVKLMAMTFSPGDDDSLEYVADYSEGADEVIVISYAGGSLVVTKGQQLEYTTGLVYMVNFDLSCNSLTGPVPVQIGELVALKSLNLSWNQLSGTIPNGIGGLRSLESLDLSHNEFFGEIPATLSALTSLSHLNMSYNNLTGEIPSGNQLQTLDDQASIYIGNPGLCGFPLSKNCSMIKVNPTTSEEVGHGNEDVVSFLLGTSIGYVMGMWIVFCVFLFKRKWRVVWFSFFDSFYARAYVQLAIRWAYMTRKNVTDRH</sequence>
<reference evidence="1" key="1">
    <citation type="submission" date="2021-05" db="EMBL/GenBank/DDBJ databases">
        <authorList>
            <person name="Scholz U."/>
            <person name="Mascher M."/>
            <person name="Fiebig A."/>
        </authorList>
    </citation>
    <scope>NUCLEOTIDE SEQUENCE [LARGE SCALE GENOMIC DNA]</scope>
</reference>
<reference evidence="1" key="2">
    <citation type="submission" date="2025-09" db="UniProtKB">
        <authorList>
            <consortium name="EnsemblPlants"/>
        </authorList>
    </citation>
    <scope>IDENTIFICATION</scope>
</reference>
<evidence type="ECO:0000313" key="1">
    <source>
        <dbReference type="EnsemblPlants" id="AVESA.00010b.r2.2CG0323970.1.CDS.1"/>
    </source>
</evidence>